<sequence length="114" mass="12448">MGKSETLLQVKDAESKAKQTIEQARSKEKELLSSARKEAVDKIQQAEKDLRSKSASELASQKASLASQKEGLLQKGNDDAAALEAVAVKKIPQAKMMIKQQFERTFDAATGINE</sequence>
<dbReference type="GeneID" id="41322451"/>
<dbReference type="Gene3D" id="1.20.5.2950">
    <property type="match status" value="1"/>
</dbReference>
<dbReference type="Proteomes" id="UP000752814">
    <property type="component" value="Unassembled WGS sequence"/>
</dbReference>
<feature type="compositionally biased region" description="Polar residues" evidence="1">
    <location>
        <begin position="55"/>
        <end position="67"/>
    </location>
</feature>
<evidence type="ECO:0000256" key="1">
    <source>
        <dbReference type="SAM" id="MobiDB-lite"/>
    </source>
</evidence>
<name>A0A8J8PEK2_9ARCH</name>
<evidence type="ECO:0000313" key="3">
    <source>
        <dbReference type="Proteomes" id="UP000752814"/>
    </source>
</evidence>
<reference evidence="2" key="1">
    <citation type="submission" date="2016-03" db="EMBL/GenBank/DDBJ databases">
        <authorList>
            <person name="Borrel G."/>
            <person name="Mccann A."/>
            <person name="O'Toole P.W."/>
        </authorList>
    </citation>
    <scope>NUCLEOTIDE SEQUENCE</scope>
    <source>
        <strain evidence="2">183</strain>
    </source>
</reference>
<dbReference type="AlphaFoldDB" id="A0A8J8PEK2"/>
<accession>A0A8J8PEK2</accession>
<gene>
    <name evidence="2" type="ORF">A3207_05600</name>
</gene>
<organism evidence="2 3">
    <name type="scientific">Candidatus Methanomassiliicoccus intestinalis</name>
    <dbReference type="NCBI Taxonomy" id="1406512"/>
    <lineage>
        <taxon>Archaea</taxon>
        <taxon>Methanobacteriati</taxon>
        <taxon>Thermoplasmatota</taxon>
        <taxon>Thermoplasmata</taxon>
        <taxon>Methanomassiliicoccales</taxon>
        <taxon>Methanomassiliicoccaceae</taxon>
        <taxon>Methanomassiliicoccus</taxon>
    </lineage>
</organism>
<dbReference type="RefSeq" id="WP_020447947.1">
    <property type="nucleotide sequence ID" value="NZ_CAYAYA010000019.1"/>
</dbReference>
<protein>
    <submittedName>
        <fullName evidence="2">Uncharacterized protein</fullName>
    </submittedName>
</protein>
<proteinExistence type="predicted"/>
<feature type="region of interest" description="Disordered" evidence="1">
    <location>
        <begin position="1"/>
        <end position="22"/>
    </location>
</feature>
<comment type="caution">
    <text evidence="2">The sequence shown here is derived from an EMBL/GenBank/DDBJ whole genome shotgun (WGS) entry which is preliminary data.</text>
</comment>
<dbReference type="EMBL" id="LVVT01000002">
    <property type="protein sequence ID" value="TQS84314.1"/>
    <property type="molecule type" value="Genomic_DNA"/>
</dbReference>
<feature type="compositionally biased region" description="Basic and acidic residues" evidence="1">
    <location>
        <begin position="11"/>
        <end position="22"/>
    </location>
</feature>
<evidence type="ECO:0000313" key="2">
    <source>
        <dbReference type="EMBL" id="TQS84314.1"/>
    </source>
</evidence>
<feature type="region of interest" description="Disordered" evidence="1">
    <location>
        <begin position="46"/>
        <end position="71"/>
    </location>
</feature>